<feature type="region of interest" description="Disordered" evidence="7">
    <location>
        <begin position="2257"/>
        <end position="2285"/>
    </location>
</feature>
<feature type="region of interest" description="Disordered" evidence="7">
    <location>
        <begin position="88"/>
        <end position="107"/>
    </location>
</feature>
<dbReference type="GeneID" id="117142016"/>
<feature type="region of interest" description="Disordered" evidence="7">
    <location>
        <begin position="639"/>
        <end position="659"/>
    </location>
</feature>
<evidence type="ECO:0000313" key="10">
    <source>
        <dbReference type="RefSeq" id="XP_033161763.1"/>
    </source>
</evidence>
<feature type="compositionally biased region" description="Low complexity" evidence="7">
    <location>
        <begin position="197"/>
        <end position="207"/>
    </location>
</feature>
<feature type="compositionally biased region" description="Polar residues" evidence="7">
    <location>
        <begin position="1351"/>
        <end position="1367"/>
    </location>
</feature>
<feature type="region of interest" description="Disordered" evidence="7">
    <location>
        <begin position="1668"/>
        <end position="1702"/>
    </location>
</feature>
<feature type="domain" description="Pericentrin/AKAP-450 centrosomal targeting" evidence="8">
    <location>
        <begin position="2645"/>
        <end position="2717"/>
    </location>
</feature>
<feature type="compositionally biased region" description="Basic and acidic residues" evidence="7">
    <location>
        <begin position="2391"/>
        <end position="2404"/>
    </location>
</feature>
<dbReference type="GO" id="GO:0060090">
    <property type="term" value="F:molecular adaptor activity"/>
    <property type="evidence" value="ECO:0007669"/>
    <property type="project" value="InterPro"/>
</dbReference>
<reference evidence="10" key="1">
    <citation type="submission" date="2025-08" db="UniProtKB">
        <authorList>
            <consortium name="RefSeq"/>
        </authorList>
    </citation>
    <scope>IDENTIFICATION</scope>
    <source>
        <strain evidence="10">Mau12</strain>
        <tissue evidence="10">Whole Body</tissue>
    </source>
</reference>
<keyword evidence="5" id="KW-0206">Cytoskeleton</keyword>
<feature type="coiled-coil region" evidence="6">
    <location>
        <begin position="2069"/>
        <end position="2135"/>
    </location>
</feature>
<feature type="compositionally biased region" description="Basic and acidic residues" evidence="7">
    <location>
        <begin position="1013"/>
        <end position="1030"/>
    </location>
</feature>
<dbReference type="Gene3D" id="1.20.5.170">
    <property type="match status" value="1"/>
</dbReference>
<keyword evidence="3" id="KW-0597">Phosphoprotein</keyword>
<feature type="region of interest" description="Disordered" evidence="7">
    <location>
        <begin position="901"/>
        <end position="970"/>
    </location>
</feature>
<feature type="coiled-coil region" evidence="6">
    <location>
        <begin position="1509"/>
        <end position="1550"/>
    </location>
</feature>
<organism evidence="9 10">
    <name type="scientific">Drosophila mauritiana</name>
    <name type="common">Fruit fly</name>
    <dbReference type="NCBI Taxonomy" id="7226"/>
    <lineage>
        <taxon>Eukaryota</taxon>
        <taxon>Metazoa</taxon>
        <taxon>Ecdysozoa</taxon>
        <taxon>Arthropoda</taxon>
        <taxon>Hexapoda</taxon>
        <taxon>Insecta</taxon>
        <taxon>Pterygota</taxon>
        <taxon>Neoptera</taxon>
        <taxon>Endopterygota</taxon>
        <taxon>Diptera</taxon>
        <taxon>Brachycera</taxon>
        <taxon>Muscomorpha</taxon>
        <taxon>Ephydroidea</taxon>
        <taxon>Drosophilidae</taxon>
        <taxon>Drosophila</taxon>
        <taxon>Sophophora</taxon>
    </lineage>
</organism>
<sequence length="2836" mass="319990">MGKLHITSLLRPHGASVSYKAIEAATLEELPATSVATATASTAATSRATGGAAAATCVEVEFIPTLNIIFEKPTSSSEQLQCAEKSKHVASGVSDKEPADDCDSDNDSTRTYIISRSSWTGVTSSSSTPYAVTSTDTAELLRRQNNLSLTEEDQSVSSFSIEQPTSSMTIDMADQRTTTTTTTTATTPSSANVLAPTATTTTTTSSSIEEEIEEAIEISEVEEQLNTPLESLSEAAAYARPKDEQSSAKSLSSNPAEDEDADEFRIDDAQLSGGQLAQHFLVDEDESEEGSDLPAASKVEVSLSSNDDDFDISLPLEQRKPVHSLHEDEESVDQSLSNQSTTDDVSELVEEPGHERDDKTEGSAAISASAHQETQVDESQITEEQDHSMEEIVATNESIEVTYEAEETVNTSQKQDLITDLDEEPEDQVQVDIRPTSTLQPLKLPALQQTQIIERKAATALTTLRLQADELEPLELTILEMDDVENEEDDDDEESSLQLMKLRLMAMNQQMIVDNAPKLSPTEAEQTQVTSSSNNLELKQMERVPLTEFSKDVLEDITEESERLLSMSTTIEEEQDPPSLSLDESKTLLQPGAHKTGGSSSSLVSLNMLKQLEAKVQELHTQLETKDNCLASLNLQLETARRESSAGPASARDSSSLMTNSTEYRTLQDELGGPTLDIYVEMSRRDELIAKLTDSLQQSLNVRDKLQVDADRLGGEVQNLRRQLQETIDAVKRSSAVWPDQECNPGQRISEISMDLISESDDDLDRHFLTDNEERGSRSSKERQLTQLQTNEELGLQASNPEWTPAFSKQIEQFHTYLLPTEQRIFQMVQRKFDDYLNQQITLCRDLGAQELKIARDQWESEKLTSEQNQQAAHAKQMEDLRKYFEHKCADLEKQFSDDVFSHKSQHQTGDSSSECSEVDQLPEEGAAAVSSKEPSPRKRKRAELLLSPSHRQMTPCGLDSLGENTGKTDKDNTADIADLKIFYQTHIKELKRAHEDQVRKLSDRLKFYERRQADDDYKPATESPERTCPDQESAGGVANTSLIIIDEDELNFNNESQVIQRIIEEYERRLQEQLALARQDIATELEQQIQSLLSENTVDDQHWPKELILLREKFTAKSQLEITQLNIKHADEMSRVKLEYEKQLNRKNKRHLTFDAARDLEQVICERDGLRELSKSFRSVLCRLAKCVAHCEEDLNATLSEEVQRLLFHSRSQDGGDDLEATLSSSLNNTKQMFRVPDVHSLLEVVEDPSLVQFIDSKSNEEPSEDFDLNDCLERLKSEASYLLHLSEDLHKQQRTHDESSEHLDEPEKQEHELCCEAENGLKTTGAVHQQVLSKFLRTNSLNDQQMGVANQRKNSNPETGKTHSSLPPDLQEHAGNASELSFQLVQLKNRLIKSEADRQNLQQQLSHTIDRNAELGQELQALRDQLSQLNSLNHTDYNEGYGLGTLKSLQEQGLDQSSASFLALQERARNLLSSSPVKEQPSRDQGNSTVNLLQMIEDFCREGDKVVEFSKKDREDLQSQYAQLESQFKEVNKQLSESNAKRDKFEVELKASIDKIFVLREIISELETQIQTKALNEEVLAEKAQQLEEYVSLQMRDNDILQQEVHSLKTDIGEGYQSRIRELEEKLQQSRPTAEQGVVLSQVAEKLRDIETTLDQKTKVLESLHNSNATSNSASLSVTEDVSIHGSKEPTAVGSPSHPSLTVEGVQRVTEKLDRHTRVEEAAIKRIRDLEMQVHQMRAGCVELQHERDSLQGRMEEQTQRISSLQNRLEEQRQRAEQLHRTGTSDLNTRVHELQGEVQNLYEQLAARDKQMANMRQQLQRSKEEITRLETEVEVRTQPDRSLVNKLQAEVQQKGAEIVKLKDKIRTEMINRLAIPDLMQTMLADKNDEIDHLRDQLEAKEKELQASRQDGSLISSPAGAAGKQDGSGGKLSARTLSDIGSITEFPEPDVERRAAMRSLTAPLQMSDGAGGFLHQTMETSKEAVANLTHKRTDDLSGFIVPYPANTFEHPHYFQALGVTAQSTDGLTPGLVPRQINFSNLTEDSKLKTTSLVMHTPELPRPTTPPEIHQLRVKLSDLQTEKQRQQSELENKIQDLQKELEQEKEKLSRQAQTLQSYEESEAKYRLRIETLESKVLETAAQAASDRENLRKELICVSAAHEQCEKAAAARKRELEKLNSEVKVKADQLHAALRRCADLELQVLTLERDLERLKNSDNSSKQYSVDEIAQQVEKELNYSAQLDSNILKAIESEEENNLDKKLQKGVQTEEETLPGTGNGTDDENFTGERELLNQLEALRAQLAVEREQCEAMSKELLGEKQHSQDIQEQDVIIIEAMRKRLETALDAEDELHKQLDQERERCERLQTQLTSLQRAESRRNSSLLLKSPGDSPRKSPRADFESELGDRLRSEIKLLVAQNERERERSADAQRSSERERQRYEKELQERVAYCERLKQEMEKLSRDKESAETELEHFNERLTLQASEIESLEARLVTLQEAETRRANTRTRQHQENVKLQAEIHELKSKLLAAEAARDCLDQKVTQLRFDVSRSGQREAKLAEALAQANDRLAHSTDDNVPAQFMQKMKEINALLAENTQENRQMAETVQFLVGERIALQKKCEELGGAGNTNVTELEERCRQLIGRYLRVESHRKALVYQKRYLKLTLEGYQASEQLALQNLRGGAALPPQRNIKKKFKTVALAIIAIQRIKYIGRIWHTGKRIVSKSVFTITQQRSPGLNLNVAPPQSPLPGPNSNPPTNNNNLMGRLSYAPLSPPMVNFSTVQPIMLPSDFTLQAPTTSLQSTIANNNSENTLPSLARLDWPTMQKPKRAHARHH</sequence>
<feature type="region of interest" description="Disordered" evidence="7">
    <location>
        <begin position="237"/>
        <end position="387"/>
    </location>
</feature>
<feature type="region of interest" description="Disordered" evidence="7">
    <location>
        <begin position="148"/>
        <end position="209"/>
    </location>
</feature>
<dbReference type="PANTHER" id="PTHR44981:SF2">
    <property type="entry name" value="PERICENTRIN-LIKE PROTEIN, ISOFORM F"/>
    <property type="match status" value="1"/>
</dbReference>
<evidence type="ECO:0000256" key="4">
    <source>
        <dbReference type="ARBA" id="ARBA00023054"/>
    </source>
</evidence>
<feature type="compositionally biased region" description="Basic and acidic residues" evidence="7">
    <location>
        <begin position="351"/>
        <end position="361"/>
    </location>
</feature>
<dbReference type="InterPro" id="IPR019528">
    <property type="entry name" value="PACT_domain"/>
</dbReference>
<evidence type="ECO:0000256" key="1">
    <source>
        <dbReference type="ARBA" id="ARBA00004300"/>
    </source>
</evidence>
<proteinExistence type="predicted"/>
<feature type="compositionally biased region" description="Polar residues" evidence="7">
    <location>
        <begin position="333"/>
        <end position="343"/>
    </location>
</feature>
<feature type="region of interest" description="Disordered" evidence="7">
    <location>
        <begin position="1904"/>
        <end position="1935"/>
    </location>
</feature>
<keyword evidence="4 6" id="KW-0175">Coiled coil</keyword>
<evidence type="ECO:0000259" key="8">
    <source>
        <dbReference type="Pfam" id="PF10495"/>
    </source>
</evidence>
<evidence type="ECO:0000313" key="9">
    <source>
        <dbReference type="Proteomes" id="UP000515162"/>
    </source>
</evidence>
<feature type="region of interest" description="Disordered" evidence="7">
    <location>
        <begin position="1013"/>
        <end position="1035"/>
    </location>
</feature>
<feature type="compositionally biased region" description="Pro residues" evidence="7">
    <location>
        <begin position="2746"/>
        <end position="2756"/>
    </location>
</feature>
<dbReference type="GO" id="GO:0005737">
    <property type="term" value="C:cytoplasm"/>
    <property type="evidence" value="ECO:0007669"/>
    <property type="project" value="UniProtKB-ARBA"/>
</dbReference>
<dbReference type="GO" id="GO:0007165">
    <property type="term" value="P:signal transduction"/>
    <property type="evidence" value="ECO:0007669"/>
    <property type="project" value="InterPro"/>
</dbReference>
<protein>
    <submittedName>
        <fullName evidence="10">Rootletin isoform X4</fullName>
    </submittedName>
</protein>
<feature type="compositionally biased region" description="Polar residues" evidence="7">
    <location>
        <begin position="148"/>
        <end position="169"/>
    </location>
</feature>
<evidence type="ECO:0000256" key="5">
    <source>
        <dbReference type="ARBA" id="ARBA00023212"/>
    </source>
</evidence>
<name>A0A6P8JZH6_DROMA</name>
<evidence type="ECO:0000256" key="6">
    <source>
        <dbReference type="SAM" id="Coils"/>
    </source>
</evidence>
<dbReference type="Pfam" id="PF10495">
    <property type="entry name" value="PACT_coil_coil"/>
    <property type="match status" value="1"/>
</dbReference>
<dbReference type="PANTHER" id="PTHR44981">
    <property type="entry name" value="PERICENTRIN-LIKE PROTEIN, ISOFORM F"/>
    <property type="match status" value="1"/>
</dbReference>
<dbReference type="RefSeq" id="XP_033161763.1">
    <property type="nucleotide sequence ID" value="XM_033305872.1"/>
</dbReference>
<feature type="compositionally biased region" description="Polar residues" evidence="7">
    <location>
        <begin position="369"/>
        <end position="379"/>
    </location>
</feature>
<feature type="region of interest" description="Disordered" evidence="7">
    <location>
        <begin position="2738"/>
        <end position="2766"/>
    </location>
</feature>
<dbReference type="Proteomes" id="UP000515162">
    <property type="component" value="Chromosome 3L"/>
</dbReference>
<feature type="coiled-coil region" evidence="6">
    <location>
        <begin position="2161"/>
        <end position="2216"/>
    </location>
</feature>
<feature type="region of interest" description="Disordered" evidence="7">
    <location>
        <begin position="2369"/>
        <end position="2404"/>
    </location>
</feature>
<evidence type="ECO:0000256" key="3">
    <source>
        <dbReference type="ARBA" id="ARBA00022553"/>
    </source>
</evidence>
<dbReference type="InterPro" id="IPR028745">
    <property type="entry name" value="AKAP9/Pericentrin"/>
</dbReference>
<feature type="coiled-coil region" evidence="6">
    <location>
        <begin position="849"/>
        <end position="895"/>
    </location>
</feature>
<evidence type="ECO:0000256" key="2">
    <source>
        <dbReference type="ARBA" id="ARBA00022490"/>
    </source>
</evidence>
<comment type="subcellular location">
    <subcellularLocation>
        <location evidence="1">Cytoplasm</location>
        <location evidence="1">Cytoskeleton</location>
        <location evidence="1">Microtubule organizing center</location>
        <location evidence="1">Centrosome</location>
    </subcellularLocation>
</comment>
<feature type="coiled-coil region" evidence="6">
    <location>
        <begin position="1386"/>
        <end position="1434"/>
    </location>
</feature>
<feature type="region of interest" description="Disordered" evidence="7">
    <location>
        <begin position="2419"/>
        <end position="2438"/>
    </location>
</feature>
<evidence type="ECO:0000256" key="7">
    <source>
        <dbReference type="SAM" id="MobiDB-lite"/>
    </source>
</evidence>
<keyword evidence="9" id="KW-1185">Reference proteome</keyword>
<feature type="compositionally biased region" description="Polar residues" evidence="7">
    <location>
        <begin position="1908"/>
        <end position="1917"/>
    </location>
</feature>
<feature type="compositionally biased region" description="Basic and acidic residues" evidence="7">
    <location>
        <begin position="317"/>
        <end position="326"/>
    </location>
</feature>
<keyword evidence="2" id="KW-0963">Cytoplasm</keyword>
<feature type="compositionally biased region" description="Low complexity" evidence="7">
    <location>
        <begin position="1668"/>
        <end position="1679"/>
    </location>
</feature>
<gene>
    <name evidence="10" type="primary">LOC117142016</name>
</gene>
<feature type="compositionally biased region" description="Polar residues" evidence="7">
    <location>
        <begin position="907"/>
        <end position="916"/>
    </location>
</feature>
<feature type="compositionally biased region" description="Low complexity" evidence="7">
    <location>
        <begin position="177"/>
        <end position="187"/>
    </location>
</feature>
<feature type="region of interest" description="Disordered" evidence="7">
    <location>
        <begin position="1351"/>
        <end position="1375"/>
    </location>
</feature>
<dbReference type="GO" id="GO:0005813">
    <property type="term" value="C:centrosome"/>
    <property type="evidence" value="ECO:0007669"/>
    <property type="project" value="UniProtKB-SubCell"/>
</dbReference>
<feature type="compositionally biased region" description="Polar residues" evidence="7">
    <location>
        <begin position="2369"/>
        <end position="2384"/>
    </location>
</feature>
<accession>A0A6P8JZH6</accession>
<feature type="coiled-coil region" evidence="6">
    <location>
        <begin position="703"/>
        <end position="730"/>
    </location>
</feature>